<dbReference type="InParanoid" id="U5D7U5"/>
<keyword evidence="1 4" id="KW-0489">Methyltransferase</keyword>
<dbReference type="PROSITE" id="PS01230">
    <property type="entry name" value="TRMA_1"/>
    <property type="match status" value="1"/>
</dbReference>
<organism evidence="7 8">
    <name type="scientific">Rubidibacter lacunae KORDI 51-2</name>
    <dbReference type="NCBI Taxonomy" id="582515"/>
    <lineage>
        <taxon>Bacteria</taxon>
        <taxon>Bacillati</taxon>
        <taxon>Cyanobacteriota</taxon>
        <taxon>Cyanophyceae</taxon>
        <taxon>Oscillatoriophycideae</taxon>
        <taxon>Chroococcales</taxon>
        <taxon>Aphanothecaceae</taxon>
        <taxon>Rubidibacter</taxon>
    </lineage>
</organism>
<sequence length="468" mass="51777">MTHSPVSSIPWQQGSIVEIDITDLCDRGDGVGRWGDRVVFVPDTVPGDRACVRLVRVKPQYADAKLRELLEASPHRIRPRCIVADKCGGCQWQHVSDDFQRQAKVDRIRQALERIGGFQAPEIGPILTGDPLGYRNKVTYPLGRSQTGSVQAGYYRRGTHTLVNLNRCPVQDPHLDSLLADVKRDIEARGWSIYNQTRRTGRLRHLSLRVGRRTGELLLTLVSATTDLPDIEAQGARWLERYPQLVGVCLNHNPEPGNNIFGSSTRCIVGRDAIFETFAGLDLQLTADTFFQVNTEVAEHLCDVVSERLELTGNELLIDAYCGIGTFTLPLARHVRQAIGIESQAAAVTQAEHNAARNAIANVTFYVGNVRDWLPKLLASSASTCPDAILLDPPRKGCDRAVLDALLELNPSQIAYVSCKPATLARDLNALCATSRYHLRYVQPADFFPQTTHVEAVAFLRREGSSLA</sequence>
<evidence type="ECO:0000259" key="6">
    <source>
        <dbReference type="PROSITE" id="PS50926"/>
    </source>
</evidence>
<proteinExistence type="inferred from homology"/>
<keyword evidence="8" id="KW-1185">Reference proteome</keyword>
<feature type="domain" description="TRAM" evidence="6">
    <location>
        <begin position="10"/>
        <end position="68"/>
    </location>
</feature>
<dbReference type="STRING" id="582515.KR51_00026730"/>
<feature type="binding site" evidence="4">
    <location>
        <position position="342"/>
    </location>
    <ligand>
        <name>S-adenosyl-L-methionine</name>
        <dbReference type="ChEBI" id="CHEBI:59789"/>
    </ligand>
</feature>
<dbReference type="NCBIfam" id="TIGR00479">
    <property type="entry name" value="rumA"/>
    <property type="match status" value="1"/>
</dbReference>
<feature type="binding site" evidence="4">
    <location>
        <position position="292"/>
    </location>
    <ligand>
        <name>S-adenosyl-L-methionine</name>
        <dbReference type="ChEBI" id="CHEBI:59789"/>
    </ligand>
</feature>
<feature type="binding site" evidence="4">
    <location>
        <position position="392"/>
    </location>
    <ligand>
        <name>S-adenosyl-L-methionine</name>
        <dbReference type="ChEBI" id="CHEBI:59789"/>
    </ligand>
</feature>
<dbReference type="Pfam" id="PF01938">
    <property type="entry name" value="TRAM"/>
    <property type="match status" value="1"/>
</dbReference>
<dbReference type="InterPro" id="IPR012340">
    <property type="entry name" value="NA-bd_OB-fold"/>
</dbReference>
<evidence type="ECO:0000256" key="5">
    <source>
        <dbReference type="PROSITE-ProRule" id="PRU10015"/>
    </source>
</evidence>
<dbReference type="Gene3D" id="2.40.50.140">
    <property type="entry name" value="Nucleic acid-binding proteins"/>
    <property type="match status" value="1"/>
</dbReference>
<dbReference type="GO" id="GO:0070041">
    <property type="term" value="F:rRNA (uridine-C5-)-methyltransferase activity"/>
    <property type="evidence" value="ECO:0007669"/>
    <property type="project" value="TreeGrafter"/>
</dbReference>
<keyword evidence="3 4" id="KW-0949">S-adenosyl-L-methionine</keyword>
<evidence type="ECO:0000256" key="2">
    <source>
        <dbReference type="ARBA" id="ARBA00022679"/>
    </source>
</evidence>
<dbReference type="CDD" id="cd02440">
    <property type="entry name" value="AdoMet_MTases"/>
    <property type="match status" value="1"/>
</dbReference>
<dbReference type="Pfam" id="PF05958">
    <property type="entry name" value="tRNA_U5-meth_tr"/>
    <property type="match status" value="2"/>
</dbReference>
<dbReference type="InterPro" id="IPR010280">
    <property type="entry name" value="U5_MeTrfase_fam"/>
</dbReference>
<comment type="caution">
    <text evidence="7">The sequence shown here is derived from an EMBL/GenBank/DDBJ whole genome shotgun (WGS) entry which is preliminary data.</text>
</comment>
<accession>U5D7U5</accession>
<dbReference type="GO" id="GO:0070475">
    <property type="term" value="P:rRNA base methylation"/>
    <property type="evidence" value="ECO:0007669"/>
    <property type="project" value="TreeGrafter"/>
</dbReference>
<protein>
    <submittedName>
        <fullName evidence="7">23S rRNA (Uracil-5-)-methyltransferase RumA</fullName>
        <ecNumber evidence="7">2.1.1.190</ecNumber>
    </submittedName>
</protein>
<evidence type="ECO:0000256" key="3">
    <source>
        <dbReference type="ARBA" id="ARBA00022691"/>
    </source>
</evidence>
<keyword evidence="2 4" id="KW-0808">Transferase</keyword>
<dbReference type="RefSeq" id="WP_022608093.1">
    <property type="nucleotide sequence ID" value="NZ_ASSJ01000070.1"/>
</dbReference>
<dbReference type="eggNOG" id="COG2265">
    <property type="taxonomic scope" value="Bacteria"/>
</dbReference>
<dbReference type="AlphaFoldDB" id="U5D7U5"/>
<evidence type="ECO:0000313" key="7">
    <source>
        <dbReference type="EMBL" id="ERN40688.1"/>
    </source>
</evidence>
<dbReference type="PROSITE" id="PS50926">
    <property type="entry name" value="TRAM"/>
    <property type="match status" value="1"/>
</dbReference>
<dbReference type="EMBL" id="ASSJ01000070">
    <property type="protein sequence ID" value="ERN40688.1"/>
    <property type="molecule type" value="Genomic_DNA"/>
</dbReference>
<dbReference type="SUPFAM" id="SSF53335">
    <property type="entry name" value="S-adenosyl-L-methionine-dependent methyltransferases"/>
    <property type="match status" value="1"/>
</dbReference>
<dbReference type="Gene3D" id="3.40.50.150">
    <property type="entry name" value="Vaccinia Virus protein VP39"/>
    <property type="match status" value="1"/>
</dbReference>
<dbReference type="PATRIC" id="fig|582515.4.peg.3001"/>
<name>U5D7U5_9CHRO</name>
<dbReference type="FunCoup" id="U5D7U5">
    <property type="interactions" value="565"/>
</dbReference>
<dbReference type="SUPFAM" id="SSF50249">
    <property type="entry name" value="Nucleic acid-binding proteins"/>
    <property type="match status" value="1"/>
</dbReference>
<reference evidence="7 8" key="1">
    <citation type="submission" date="2013-05" db="EMBL/GenBank/DDBJ databases">
        <title>Draft genome sequence of Rubidibacter lacunae KORDI 51-2.</title>
        <authorList>
            <person name="Choi D.H."/>
            <person name="Noh J.H."/>
            <person name="Kwon K.-K."/>
            <person name="Lee J.-H."/>
            <person name="Ryu J.-Y."/>
        </authorList>
    </citation>
    <scope>NUCLEOTIDE SEQUENCE [LARGE SCALE GENOMIC DNA]</scope>
    <source>
        <strain evidence="7 8">KORDI 51-2</strain>
    </source>
</reference>
<dbReference type="OrthoDB" id="9804590at2"/>
<dbReference type="EC" id="2.1.1.190" evidence="7"/>
<comment type="similarity">
    <text evidence="4">Belongs to the class I-like SAM-binding methyltransferase superfamily. RNA M5U methyltransferase family.</text>
</comment>
<feature type="active site" evidence="5">
    <location>
        <position position="419"/>
    </location>
</feature>
<evidence type="ECO:0000256" key="1">
    <source>
        <dbReference type="ARBA" id="ARBA00022603"/>
    </source>
</evidence>
<dbReference type="Gene3D" id="2.40.50.1070">
    <property type="match status" value="1"/>
</dbReference>
<dbReference type="PANTHER" id="PTHR11061">
    <property type="entry name" value="RNA M5U METHYLTRANSFERASE"/>
    <property type="match status" value="1"/>
</dbReference>
<dbReference type="FunFam" id="3.40.50.150:FF:000009">
    <property type="entry name" value="23S rRNA (Uracil(1939)-C(5))-methyltransferase RlmD"/>
    <property type="match status" value="1"/>
</dbReference>
<evidence type="ECO:0000313" key="8">
    <source>
        <dbReference type="Proteomes" id="UP000016960"/>
    </source>
</evidence>
<dbReference type="InterPro" id="IPR002792">
    <property type="entry name" value="TRAM_dom"/>
</dbReference>
<dbReference type="PROSITE" id="PS51687">
    <property type="entry name" value="SAM_MT_RNA_M5U"/>
    <property type="match status" value="1"/>
</dbReference>
<feature type="binding site" evidence="4">
    <location>
        <position position="321"/>
    </location>
    <ligand>
        <name>S-adenosyl-L-methionine</name>
        <dbReference type="ChEBI" id="CHEBI:59789"/>
    </ligand>
</feature>
<evidence type="ECO:0000256" key="4">
    <source>
        <dbReference type="PROSITE-ProRule" id="PRU01024"/>
    </source>
</evidence>
<dbReference type="Proteomes" id="UP000016960">
    <property type="component" value="Unassembled WGS sequence"/>
</dbReference>
<dbReference type="PANTHER" id="PTHR11061:SF30">
    <property type="entry name" value="TRNA (URACIL(54)-C(5))-METHYLTRANSFERASE"/>
    <property type="match status" value="1"/>
</dbReference>
<dbReference type="InterPro" id="IPR030390">
    <property type="entry name" value="MeTrfase_TrmA_AS"/>
</dbReference>
<gene>
    <name evidence="7" type="ORF">KR51_00026730</name>
</gene>
<dbReference type="InterPro" id="IPR029063">
    <property type="entry name" value="SAM-dependent_MTases_sf"/>
</dbReference>
<dbReference type="FunFam" id="2.40.50.1070:FF:000003">
    <property type="entry name" value="23S rRNA (Uracil-5-)-methyltransferase RumA"/>
    <property type="match status" value="1"/>
</dbReference>
<feature type="active site" description="Nucleophile" evidence="4">
    <location>
        <position position="419"/>
    </location>
</feature>